<proteinExistence type="inferred from homology"/>
<feature type="transmembrane region" description="Helical" evidence="6">
    <location>
        <begin position="16"/>
        <end position="37"/>
    </location>
</feature>
<reference evidence="7 8" key="1">
    <citation type="submission" date="2024-06" db="EMBL/GenBank/DDBJ databases">
        <title>Sorghum-associated microbial communities from plants grown in Nebraska, USA.</title>
        <authorList>
            <person name="Schachtman D."/>
        </authorList>
    </citation>
    <scope>NUCLEOTIDE SEQUENCE [LARGE SCALE GENOMIC DNA]</scope>
    <source>
        <strain evidence="7 8">3207</strain>
    </source>
</reference>
<dbReference type="RefSeq" id="WP_354553653.1">
    <property type="nucleotide sequence ID" value="NZ_JBEPSM010000004.1"/>
</dbReference>
<feature type="transmembrane region" description="Helical" evidence="6">
    <location>
        <begin position="272"/>
        <end position="291"/>
    </location>
</feature>
<name>A0ABV2R487_9HYPH</name>
<evidence type="ECO:0000256" key="5">
    <source>
        <dbReference type="ARBA" id="ARBA00023136"/>
    </source>
</evidence>
<keyword evidence="4 6" id="KW-1133">Transmembrane helix</keyword>
<feature type="transmembrane region" description="Helical" evidence="6">
    <location>
        <begin position="49"/>
        <end position="69"/>
    </location>
</feature>
<evidence type="ECO:0000313" key="8">
    <source>
        <dbReference type="Proteomes" id="UP001549321"/>
    </source>
</evidence>
<dbReference type="Proteomes" id="UP001549321">
    <property type="component" value="Unassembled WGS sequence"/>
</dbReference>
<gene>
    <name evidence="7" type="ORF">ABIE08_004062</name>
</gene>
<dbReference type="PANTHER" id="PTHR30238">
    <property type="entry name" value="MEMBRANE BOUND PREDICTED REDOX MODULATOR"/>
    <property type="match status" value="1"/>
</dbReference>
<dbReference type="InterPro" id="IPR022369">
    <property type="entry name" value="Integral_membrane_TerC_rswitch"/>
</dbReference>
<evidence type="ECO:0000256" key="4">
    <source>
        <dbReference type="ARBA" id="ARBA00022989"/>
    </source>
</evidence>
<dbReference type="NCBIfam" id="TIGR03718">
    <property type="entry name" value="R_switched_Alx"/>
    <property type="match status" value="1"/>
</dbReference>
<evidence type="ECO:0000313" key="7">
    <source>
        <dbReference type="EMBL" id="MET4636104.1"/>
    </source>
</evidence>
<keyword evidence="3 6" id="KW-0812">Transmembrane</keyword>
<sequence length="339" mass="37094">MDIVSFFGAEFFGQPAAVWLLFAGIVVLLLVLDLGVLNRGDHEIGIRRSLLLSSFYIGVALLFGAWVWYDLGADAGMLYLTGFVVEKSLALDNIFVISLIFGAFAIPRAYQHRVLFWGILGVLVLRAVMIGLGAALISSFGWILYIFGAFLILTGIKMLFAGDEPMDLEKSRILKLVRRMIPVSPNLDGHRFFTRVQQAGGKAHLVATPLFLALVSIEIADIVFAVDSVPAVFAITTDPYIVYTSNIFAILGLRALYFALAAMVHRFHYLKYALALVLVLVGGKIFWTHLIGPVNTFVSLGSTIGILAAGVILSLWKTRNDVEPIAQAGESDVSIKRTQ</sequence>
<protein>
    <submittedName>
        <fullName evidence="7">Tellurite resistance protein TerC</fullName>
    </submittedName>
</protein>
<dbReference type="PANTHER" id="PTHR30238:SF0">
    <property type="entry name" value="THYLAKOID MEMBRANE PROTEIN TERC, CHLOROPLASTIC"/>
    <property type="match status" value="1"/>
</dbReference>
<feature type="transmembrane region" description="Helical" evidence="6">
    <location>
        <begin position="114"/>
        <end position="136"/>
    </location>
</feature>
<feature type="transmembrane region" description="Helical" evidence="6">
    <location>
        <begin position="142"/>
        <end position="162"/>
    </location>
</feature>
<comment type="subcellular location">
    <subcellularLocation>
        <location evidence="1">Membrane</location>
        <topology evidence="1">Multi-pass membrane protein</topology>
    </subcellularLocation>
</comment>
<keyword evidence="5 6" id="KW-0472">Membrane</keyword>
<comment type="similarity">
    <text evidence="2">Belongs to the TerC family.</text>
</comment>
<accession>A0ABV2R487</accession>
<evidence type="ECO:0000256" key="2">
    <source>
        <dbReference type="ARBA" id="ARBA00007511"/>
    </source>
</evidence>
<keyword evidence="8" id="KW-1185">Reference proteome</keyword>
<comment type="caution">
    <text evidence="7">The sequence shown here is derived from an EMBL/GenBank/DDBJ whole genome shotgun (WGS) entry which is preliminary data.</text>
</comment>
<feature type="transmembrane region" description="Helical" evidence="6">
    <location>
        <begin position="297"/>
        <end position="316"/>
    </location>
</feature>
<feature type="transmembrane region" description="Helical" evidence="6">
    <location>
        <begin position="210"/>
        <end position="234"/>
    </location>
</feature>
<feature type="transmembrane region" description="Helical" evidence="6">
    <location>
        <begin position="89"/>
        <end position="107"/>
    </location>
</feature>
<evidence type="ECO:0000256" key="6">
    <source>
        <dbReference type="SAM" id="Phobius"/>
    </source>
</evidence>
<dbReference type="EMBL" id="JBEPSM010000004">
    <property type="protein sequence ID" value="MET4636104.1"/>
    <property type="molecule type" value="Genomic_DNA"/>
</dbReference>
<dbReference type="InterPro" id="IPR005496">
    <property type="entry name" value="Integral_membrane_TerC"/>
</dbReference>
<organism evidence="7 8">
    <name type="scientific">Kaistia defluvii</name>
    <dbReference type="NCBI Taxonomy" id="410841"/>
    <lineage>
        <taxon>Bacteria</taxon>
        <taxon>Pseudomonadati</taxon>
        <taxon>Pseudomonadota</taxon>
        <taxon>Alphaproteobacteria</taxon>
        <taxon>Hyphomicrobiales</taxon>
        <taxon>Kaistiaceae</taxon>
        <taxon>Kaistia</taxon>
    </lineage>
</organism>
<evidence type="ECO:0000256" key="3">
    <source>
        <dbReference type="ARBA" id="ARBA00022692"/>
    </source>
</evidence>
<dbReference type="Pfam" id="PF03741">
    <property type="entry name" value="TerC"/>
    <property type="match status" value="1"/>
</dbReference>
<evidence type="ECO:0000256" key="1">
    <source>
        <dbReference type="ARBA" id="ARBA00004141"/>
    </source>
</evidence>
<feature type="transmembrane region" description="Helical" evidence="6">
    <location>
        <begin position="240"/>
        <end position="260"/>
    </location>
</feature>